<dbReference type="EC" id="3.1.26.4" evidence="3"/>
<dbReference type="OMA" id="CMDNGRP"/>
<dbReference type="Proteomes" id="UP000015100">
    <property type="component" value="Unassembled WGS sequence"/>
</dbReference>
<dbReference type="PANTHER" id="PTHR10642:SF26">
    <property type="entry name" value="RIBONUCLEASE H1"/>
    <property type="match status" value="1"/>
</dbReference>
<dbReference type="PANTHER" id="PTHR10642">
    <property type="entry name" value="RIBONUCLEASE H1"/>
    <property type="match status" value="1"/>
</dbReference>
<evidence type="ECO:0000313" key="10">
    <source>
        <dbReference type="Proteomes" id="UP000015100"/>
    </source>
</evidence>
<reference evidence="10" key="2">
    <citation type="submission" date="2013-04" db="EMBL/GenBank/DDBJ databases">
        <title>Genomic mechanisms accounting for the adaptation to parasitism in nematode-trapping fungi.</title>
        <authorList>
            <person name="Ahren D.G."/>
        </authorList>
    </citation>
    <scope>NUCLEOTIDE SEQUENCE [LARGE SCALE GENOMIC DNA]</scope>
    <source>
        <strain evidence="10">CBS 200.50</strain>
    </source>
</reference>
<evidence type="ECO:0000256" key="1">
    <source>
        <dbReference type="ARBA" id="ARBA00000077"/>
    </source>
</evidence>
<evidence type="ECO:0000259" key="8">
    <source>
        <dbReference type="PROSITE" id="PS50879"/>
    </source>
</evidence>
<keyword evidence="10" id="KW-1185">Reference proteome</keyword>
<dbReference type="InterPro" id="IPR002156">
    <property type="entry name" value="RNaseH_domain"/>
</dbReference>
<dbReference type="CDD" id="cd13934">
    <property type="entry name" value="RNase_H_Dikarya_like"/>
    <property type="match status" value="1"/>
</dbReference>
<evidence type="ECO:0000256" key="5">
    <source>
        <dbReference type="ARBA" id="ARBA00022723"/>
    </source>
</evidence>
<comment type="caution">
    <text evidence="9">The sequence shown here is derived from an EMBL/GenBank/DDBJ whole genome shotgun (WGS) entry which is preliminary data.</text>
</comment>
<dbReference type="GO" id="GO:0003676">
    <property type="term" value="F:nucleic acid binding"/>
    <property type="evidence" value="ECO:0007669"/>
    <property type="project" value="InterPro"/>
</dbReference>
<keyword evidence="6" id="KW-0255">Endonuclease</keyword>
<dbReference type="InterPro" id="IPR012337">
    <property type="entry name" value="RNaseH-like_sf"/>
</dbReference>
<dbReference type="GO" id="GO:0046872">
    <property type="term" value="F:metal ion binding"/>
    <property type="evidence" value="ECO:0007669"/>
    <property type="project" value="UniProtKB-KW"/>
</dbReference>
<comment type="catalytic activity">
    <reaction evidence="1">
        <text>Endonucleolytic cleavage to 5'-phosphomonoester.</text>
        <dbReference type="EC" id="3.1.26.4"/>
    </reaction>
</comment>
<sequence>MSTQHVLVLENTPDSFPGMILAPFARNPEQEAAEDDVSFIPEIAAFAPPDINSTPQELFPAGVNYDCFNVPHDRFIHIQHRRIILIYTDGACLMNGDVSATAGCAFYFRPPGPTAFGSTTGIISFRLEDKGPDAKPAPQTSNRAELRAVIAALEFRVWYGEGQKHLVIATDSEYVVLGITQWVKTWAQNGWRNSKGKPVANRDLWEFLLKELRNCKRNDFLVSFWRIPRELNTVADGAAKLAALEPAVERYTKQMGMMV</sequence>
<evidence type="ECO:0000313" key="9">
    <source>
        <dbReference type="EMBL" id="EPS45818.1"/>
    </source>
</evidence>
<dbReference type="STRING" id="1284197.S8C249"/>
<dbReference type="GO" id="GO:0004523">
    <property type="term" value="F:RNA-DNA hybrid ribonuclease activity"/>
    <property type="evidence" value="ECO:0007669"/>
    <property type="project" value="UniProtKB-EC"/>
</dbReference>
<keyword evidence="5" id="KW-0479">Metal-binding</keyword>
<dbReference type="SUPFAM" id="SSF53098">
    <property type="entry name" value="Ribonuclease H-like"/>
    <property type="match status" value="1"/>
</dbReference>
<dbReference type="InterPro" id="IPR050092">
    <property type="entry name" value="RNase_H"/>
</dbReference>
<evidence type="ECO:0000256" key="4">
    <source>
        <dbReference type="ARBA" id="ARBA00022722"/>
    </source>
</evidence>
<keyword evidence="7" id="KW-0378">Hydrolase</keyword>
<feature type="domain" description="RNase H type-1" evidence="8">
    <location>
        <begin position="80"/>
        <end position="244"/>
    </location>
</feature>
<organism evidence="9 10">
    <name type="scientific">Dactylellina haptotyla (strain CBS 200.50)</name>
    <name type="common">Nematode-trapping fungus</name>
    <name type="synonym">Monacrosporium haptotylum</name>
    <dbReference type="NCBI Taxonomy" id="1284197"/>
    <lineage>
        <taxon>Eukaryota</taxon>
        <taxon>Fungi</taxon>
        <taxon>Dikarya</taxon>
        <taxon>Ascomycota</taxon>
        <taxon>Pezizomycotina</taxon>
        <taxon>Orbiliomycetes</taxon>
        <taxon>Orbiliales</taxon>
        <taxon>Orbiliaceae</taxon>
        <taxon>Dactylellina</taxon>
    </lineage>
</organism>
<dbReference type="GO" id="GO:0043137">
    <property type="term" value="P:DNA replication, removal of RNA primer"/>
    <property type="evidence" value="ECO:0007669"/>
    <property type="project" value="TreeGrafter"/>
</dbReference>
<dbReference type="OrthoDB" id="245563at2759"/>
<dbReference type="eggNOG" id="KOG3752">
    <property type="taxonomic scope" value="Eukaryota"/>
</dbReference>
<dbReference type="Gene3D" id="3.30.420.10">
    <property type="entry name" value="Ribonuclease H-like superfamily/Ribonuclease H"/>
    <property type="match status" value="1"/>
</dbReference>
<evidence type="ECO:0000256" key="2">
    <source>
        <dbReference type="ARBA" id="ARBA00005300"/>
    </source>
</evidence>
<evidence type="ECO:0000256" key="7">
    <source>
        <dbReference type="ARBA" id="ARBA00022801"/>
    </source>
</evidence>
<protein>
    <recommendedName>
        <fullName evidence="3">ribonuclease H</fullName>
        <ecNumber evidence="3">3.1.26.4</ecNumber>
    </recommendedName>
</protein>
<dbReference type="InterPro" id="IPR036397">
    <property type="entry name" value="RNaseH_sf"/>
</dbReference>
<dbReference type="AlphaFoldDB" id="S8C249"/>
<dbReference type="PROSITE" id="PS50879">
    <property type="entry name" value="RNASE_H_1"/>
    <property type="match status" value="1"/>
</dbReference>
<proteinExistence type="inferred from homology"/>
<dbReference type="Pfam" id="PF00075">
    <property type="entry name" value="RNase_H"/>
    <property type="match status" value="1"/>
</dbReference>
<evidence type="ECO:0000256" key="3">
    <source>
        <dbReference type="ARBA" id="ARBA00012180"/>
    </source>
</evidence>
<comment type="similarity">
    <text evidence="2">Belongs to the RNase H family.</text>
</comment>
<reference evidence="9 10" key="1">
    <citation type="journal article" date="2013" name="PLoS Genet.">
        <title>Genomic mechanisms accounting for the adaptation to parasitism in nematode-trapping fungi.</title>
        <authorList>
            <person name="Meerupati T."/>
            <person name="Andersson K.M."/>
            <person name="Friman E."/>
            <person name="Kumar D."/>
            <person name="Tunlid A."/>
            <person name="Ahren D."/>
        </authorList>
    </citation>
    <scope>NUCLEOTIDE SEQUENCE [LARGE SCALE GENOMIC DNA]</scope>
    <source>
        <strain evidence="9 10">CBS 200.50</strain>
    </source>
</reference>
<evidence type="ECO:0000256" key="6">
    <source>
        <dbReference type="ARBA" id="ARBA00022759"/>
    </source>
</evidence>
<accession>S8C249</accession>
<keyword evidence="4" id="KW-0540">Nuclease</keyword>
<gene>
    <name evidence="9" type="ORF">H072_174</name>
</gene>
<name>S8C249_DACHA</name>
<dbReference type="HOGENOM" id="CLU_030894_4_1_1"/>
<dbReference type="EMBL" id="AQGS01000003">
    <property type="protein sequence ID" value="EPS45818.1"/>
    <property type="molecule type" value="Genomic_DNA"/>
</dbReference>